<proteinExistence type="predicted"/>
<dbReference type="AlphaFoldDB" id="A0A6A0A5J3"/>
<comment type="caution">
    <text evidence="1">The sequence shown here is derived from an EMBL/GenBank/DDBJ whole genome shotgun (WGS) entry which is preliminary data.</text>
</comment>
<gene>
    <name evidence="1" type="ORF">HaLaN_26148</name>
</gene>
<sequence>MTTWDNLNRLFKGFEKHNPAKCAIETQLKSDGQLFGDDQGAKHFHPSTLHVLKGVMGAQDDERAEWEQNKHQQCKECPMKRFQATQDGKKLKPSFSMYYLGLEDTLNSIFAKANVWDMFTRPRDIGPGTFYSSEAGQYMKEKVGEAVFNHKYAVRVHIGIDWVQLSKNRSVGIIVLKVMDVPDEFKGSDDTWAILGVILDKDKTKFAEGYMHQILVDLRDSLDPEKPSPFDAPQRDLMKERLKHMHVPVNFGRRLEVTDQFK</sequence>
<evidence type="ECO:0000313" key="1">
    <source>
        <dbReference type="EMBL" id="GFH27770.1"/>
    </source>
</evidence>
<keyword evidence="2" id="KW-1185">Reference proteome</keyword>
<name>A0A6A0A5J3_HAELA</name>
<reference evidence="1 2" key="1">
    <citation type="submission" date="2020-02" db="EMBL/GenBank/DDBJ databases">
        <title>Draft genome sequence of Haematococcus lacustris strain NIES-144.</title>
        <authorList>
            <person name="Morimoto D."/>
            <person name="Nakagawa S."/>
            <person name="Yoshida T."/>
            <person name="Sawayama S."/>
        </authorList>
    </citation>
    <scope>NUCLEOTIDE SEQUENCE [LARGE SCALE GENOMIC DNA]</scope>
    <source>
        <strain evidence="1 2">NIES-144</strain>
    </source>
</reference>
<evidence type="ECO:0000313" key="2">
    <source>
        <dbReference type="Proteomes" id="UP000485058"/>
    </source>
</evidence>
<organism evidence="1 2">
    <name type="scientific">Haematococcus lacustris</name>
    <name type="common">Green alga</name>
    <name type="synonym">Haematococcus pluvialis</name>
    <dbReference type="NCBI Taxonomy" id="44745"/>
    <lineage>
        <taxon>Eukaryota</taxon>
        <taxon>Viridiplantae</taxon>
        <taxon>Chlorophyta</taxon>
        <taxon>core chlorophytes</taxon>
        <taxon>Chlorophyceae</taxon>
        <taxon>CS clade</taxon>
        <taxon>Chlamydomonadales</taxon>
        <taxon>Haematococcaceae</taxon>
        <taxon>Haematococcus</taxon>
    </lineage>
</organism>
<dbReference type="Proteomes" id="UP000485058">
    <property type="component" value="Unassembled WGS sequence"/>
</dbReference>
<dbReference type="EMBL" id="BLLF01003611">
    <property type="protein sequence ID" value="GFH27770.1"/>
    <property type="molecule type" value="Genomic_DNA"/>
</dbReference>
<accession>A0A6A0A5J3</accession>
<protein>
    <submittedName>
        <fullName evidence="1">Uncharacterized protein</fullName>
    </submittedName>
</protein>